<keyword evidence="7" id="KW-0449">Lipoprotein</keyword>
<gene>
    <name evidence="3" type="primary">rlpA</name>
    <name evidence="7" type="ORF">FHR90_000284</name>
</gene>
<dbReference type="Pfam" id="PF03330">
    <property type="entry name" value="DPBB_1"/>
    <property type="match status" value="1"/>
</dbReference>
<organism evidence="7 8">
    <name type="scientific">Endobacter medicaginis</name>
    <dbReference type="NCBI Taxonomy" id="1181271"/>
    <lineage>
        <taxon>Bacteria</taxon>
        <taxon>Pseudomonadati</taxon>
        <taxon>Pseudomonadota</taxon>
        <taxon>Alphaproteobacteria</taxon>
        <taxon>Acetobacterales</taxon>
        <taxon>Acetobacteraceae</taxon>
        <taxon>Endobacter</taxon>
    </lineage>
</organism>
<evidence type="ECO:0000256" key="2">
    <source>
        <dbReference type="ARBA" id="ARBA00023316"/>
    </source>
</evidence>
<dbReference type="InterPro" id="IPR034718">
    <property type="entry name" value="RlpA"/>
</dbReference>
<dbReference type="EC" id="4.2.2.-" evidence="3"/>
<dbReference type="PANTHER" id="PTHR34183">
    <property type="entry name" value="ENDOLYTIC PEPTIDOGLYCAN TRANSGLYCOSYLASE RLPA"/>
    <property type="match status" value="1"/>
</dbReference>
<dbReference type="InterPro" id="IPR036908">
    <property type="entry name" value="RlpA-like_sf"/>
</dbReference>
<dbReference type="InterPro" id="IPR012997">
    <property type="entry name" value="RplA"/>
</dbReference>
<dbReference type="RefSeq" id="WP_183274624.1">
    <property type="nucleotide sequence ID" value="NZ_JACHXV010000001.1"/>
</dbReference>
<dbReference type="CDD" id="cd22268">
    <property type="entry name" value="DPBB_RlpA-like"/>
    <property type="match status" value="1"/>
</dbReference>
<accession>A0A839UQL6</accession>
<dbReference type="NCBIfam" id="TIGR00413">
    <property type="entry name" value="rlpA"/>
    <property type="match status" value="1"/>
</dbReference>
<proteinExistence type="inferred from homology"/>
<evidence type="ECO:0000256" key="5">
    <source>
        <dbReference type="SAM" id="MobiDB-lite"/>
    </source>
</evidence>
<dbReference type="Gene3D" id="2.40.40.10">
    <property type="entry name" value="RlpA-like domain"/>
    <property type="match status" value="1"/>
</dbReference>
<evidence type="ECO:0000256" key="3">
    <source>
        <dbReference type="HAMAP-Rule" id="MF_02071"/>
    </source>
</evidence>
<feature type="domain" description="RlpA-like protein double-psi beta-barrel" evidence="6">
    <location>
        <begin position="71"/>
        <end position="159"/>
    </location>
</feature>
<dbReference type="GO" id="GO:0071555">
    <property type="term" value="P:cell wall organization"/>
    <property type="evidence" value="ECO:0007669"/>
    <property type="project" value="UniProtKB-KW"/>
</dbReference>
<dbReference type="Proteomes" id="UP000557688">
    <property type="component" value="Unassembled WGS sequence"/>
</dbReference>
<dbReference type="HAMAP" id="MF_02071">
    <property type="entry name" value="RlpA"/>
    <property type="match status" value="1"/>
</dbReference>
<dbReference type="PANTHER" id="PTHR34183:SF8">
    <property type="entry name" value="ENDOLYTIC PEPTIDOGLYCAN TRANSGLYCOSYLASE RLPA-RELATED"/>
    <property type="match status" value="1"/>
</dbReference>
<comment type="function">
    <text evidence="3">Lytic transglycosylase with a strong preference for naked glycan strands that lack stem peptides.</text>
</comment>
<sequence length="197" mass="20391">MTAIDDGHQPVRPAWLASIGPDGRSLPATAAVASPVGDAQPHSLADRVGAAWQQRLHSIRGKVRAVASWTEHGVATWYGSWHKGRRTSSGAVFNPALMTAAHPSLPLGTRLLVTNTTTGDSVVVTVNDREPKHPNSIIDLSRGAASRLGFVSSGRAAVKLTRLEPGQDPVEVADAPDGVSGPQPAPEGAAMGLPAAD</sequence>
<dbReference type="GO" id="GO:0008932">
    <property type="term" value="F:lytic endotransglycosylase activity"/>
    <property type="evidence" value="ECO:0007669"/>
    <property type="project" value="UniProtKB-UniRule"/>
</dbReference>
<comment type="caution">
    <text evidence="7">The sequence shown here is derived from an EMBL/GenBank/DDBJ whole genome shotgun (WGS) entry which is preliminary data.</text>
</comment>
<dbReference type="GO" id="GO:0000270">
    <property type="term" value="P:peptidoglycan metabolic process"/>
    <property type="evidence" value="ECO:0007669"/>
    <property type="project" value="UniProtKB-UniRule"/>
</dbReference>
<dbReference type="EMBL" id="JACHXV010000001">
    <property type="protein sequence ID" value="MBB3172478.1"/>
    <property type="molecule type" value="Genomic_DNA"/>
</dbReference>
<name>A0A839UQL6_9PROT</name>
<dbReference type="SUPFAM" id="SSF50685">
    <property type="entry name" value="Barwin-like endoglucanases"/>
    <property type="match status" value="1"/>
</dbReference>
<dbReference type="AlphaFoldDB" id="A0A839UQL6"/>
<feature type="region of interest" description="Disordered" evidence="5">
    <location>
        <begin position="165"/>
        <end position="197"/>
    </location>
</feature>
<dbReference type="InterPro" id="IPR009009">
    <property type="entry name" value="RlpA-like_DPBB"/>
</dbReference>
<keyword evidence="8" id="KW-1185">Reference proteome</keyword>
<evidence type="ECO:0000256" key="4">
    <source>
        <dbReference type="RuleBase" id="RU003495"/>
    </source>
</evidence>
<evidence type="ECO:0000259" key="6">
    <source>
        <dbReference type="Pfam" id="PF03330"/>
    </source>
</evidence>
<keyword evidence="1 3" id="KW-0456">Lyase</keyword>
<evidence type="ECO:0000313" key="8">
    <source>
        <dbReference type="Proteomes" id="UP000557688"/>
    </source>
</evidence>
<protein>
    <recommendedName>
        <fullName evidence="3">Endolytic peptidoglycan transglycosylase RlpA</fullName>
        <ecNumber evidence="3">4.2.2.-</ecNumber>
    </recommendedName>
</protein>
<reference evidence="7 8" key="1">
    <citation type="submission" date="2020-08" db="EMBL/GenBank/DDBJ databases">
        <title>Genomic Encyclopedia of Type Strains, Phase III (KMG-III): the genomes of soil and plant-associated and newly described type strains.</title>
        <authorList>
            <person name="Whitman W."/>
        </authorList>
    </citation>
    <scope>NUCLEOTIDE SEQUENCE [LARGE SCALE GENOMIC DNA]</scope>
    <source>
        <strain evidence="7 8">CECT 8088</strain>
    </source>
</reference>
<comment type="similarity">
    <text evidence="3 4">Belongs to the RlpA family.</text>
</comment>
<evidence type="ECO:0000313" key="7">
    <source>
        <dbReference type="EMBL" id="MBB3172478.1"/>
    </source>
</evidence>
<keyword evidence="2 3" id="KW-0961">Cell wall biogenesis/degradation</keyword>
<evidence type="ECO:0000256" key="1">
    <source>
        <dbReference type="ARBA" id="ARBA00023239"/>
    </source>
</evidence>